<dbReference type="Proteomes" id="UP001597452">
    <property type="component" value="Unassembled WGS sequence"/>
</dbReference>
<keyword evidence="4" id="KW-0804">Transcription</keyword>
<dbReference type="Gene3D" id="3.40.50.2300">
    <property type="match status" value="2"/>
</dbReference>
<dbReference type="RefSeq" id="WP_377328870.1">
    <property type="nucleotide sequence ID" value="NZ_JBHUMZ010000021.1"/>
</dbReference>
<dbReference type="CDD" id="cd06291">
    <property type="entry name" value="PBP1_Qymf-like"/>
    <property type="match status" value="1"/>
</dbReference>
<evidence type="ECO:0000256" key="4">
    <source>
        <dbReference type="ARBA" id="ARBA00023163"/>
    </source>
</evidence>
<protein>
    <submittedName>
        <fullName evidence="6">LacI family DNA-binding transcriptional regulator</fullName>
    </submittedName>
</protein>
<dbReference type="PANTHER" id="PTHR30146:SF95">
    <property type="entry name" value="RIBOSE OPERON REPRESSOR"/>
    <property type="match status" value="1"/>
</dbReference>
<evidence type="ECO:0000259" key="5">
    <source>
        <dbReference type="PROSITE" id="PS50932"/>
    </source>
</evidence>
<keyword evidence="1" id="KW-0678">Repressor</keyword>
<keyword evidence="3 6" id="KW-0238">DNA-binding</keyword>
<dbReference type="Pfam" id="PF00356">
    <property type="entry name" value="LacI"/>
    <property type="match status" value="1"/>
</dbReference>
<evidence type="ECO:0000256" key="1">
    <source>
        <dbReference type="ARBA" id="ARBA00022491"/>
    </source>
</evidence>
<accession>A0ABW5QAN4</accession>
<comment type="caution">
    <text evidence="6">The sequence shown here is derived from an EMBL/GenBank/DDBJ whole genome shotgun (WGS) entry which is preliminary data.</text>
</comment>
<dbReference type="PROSITE" id="PS50932">
    <property type="entry name" value="HTH_LACI_2"/>
    <property type="match status" value="1"/>
</dbReference>
<dbReference type="Pfam" id="PF13377">
    <property type="entry name" value="Peripla_BP_3"/>
    <property type="match status" value="1"/>
</dbReference>
<keyword evidence="7" id="KW-1185">Reference proteome</keyword>
<dbReference type="CDD" id="cd01392">
    <property type="entry name" value="HTH_LacI"/>
    <property type="match status" value="1"/>
</dbReference>
<dbReference type="EMBL" id="JBHUMZ010000021">
    <property type="protein sequence ID" value="MFD2639068.1"/>
    <property type="molecule type" value="Genomic_DNA"/>
</dbReference>
<evidence type="ECO:0000313" key="6">
    <source>
        <dbReference type="EMBL" id="MFD2639068.1"/>
    </source>
</evidence>
<evidence type="ECO:0000313" key="7">
    <source>
        <dbReference type="Proteomes" id="UP001597452"/>
    </source>
</evidence>
<evidence type="ECO:0000256" key="3">
    <source>
        <dbReference type="ARBA" id="ARBA00023125"/>
    </source>
</evidence>
<dbReference type="InterPro" id="IPR010982">
    <property type="entry name" value="Lambda_DNA-bd_dom_sf"/>
</dbReference>
<dbReference type="GO" id="GO:0003677">
    <property type="term" value="F:DNA binding"/>
    <property type="evidence" value="ECO:0007669"/>
    <property type="project" value="UniProtKB-KW"/>
</dbReference>
<organism evidence="6 7">
    <name type="scientific">Piscibacillus salipiscarius</name>
    <dbReference type="NCBI Taxonomy" id="299480"/>
    <lineage>
        <taxon>Bacteria</taxon>
        <taxon>Bacillati</taxon>
        <taxon>Bacillota</taxon>
        <taxon>Bacilli</taxon>
        <taxon>Bacillales</taxon>
        <taxon>Bacillaceae</taxon>
        <taxon>Piscibacillus</taxon>
    </lineage>
</organism>
<keyword evidence="2" id="KW-0805">Transcription regulation</keyword>
<feature type="domain" description="HTH lacI-type" evidence="5">
    <location>
        <begin position="4"/>
        <end position="58"/>
    </location>
</feature>
<dbReference type="PANTHER" id="PTHR30146">
    <property type="entry name" value="LACI-RELATED TRANSCRIPTIONAL REPRESSOR"/>
    <property type="match status" value="1"/>
</dbReference>
<proteinExistence type="predicted"/>
<dbReference type="InterPro" id="IPR000843">
    <property type="entry name" value="HTH_LacI"/>
</dbReference>
<dbReference type="InterPro" id="IPR046335">
    <property type="entry name" value="LacI/GalR-like_sensor"/>
</dbReference>
<reference evidence="7" key="1">
    <citation type="journal article" date="2019" name="Int. J. Syst. Evol. Microbiol.">
        <title>The Global Catalogue of Microorganisms (GCM) 10K type strain sequencing project: providing services to taxonomists for standard genome sequencing and annotation.</title>
        <authorList>
            <consortium name="The Broad Institute Genomics Platform"/>
            <consortium name="The Broad Institute Genome Sequencing Center for Infectious Disease"/>
            <person name="Wu L."/>
            <person name="Ma J."/>
        </authorList>
    </citation>
    <scope>NUCLEOTIDE SEQUENCE [LARGE SCALE GENOMIC DNA]</scope>
    <source>
        <strain evidence="7">TISTR 1571</strain>
    </source>
</reference>
<dbReference type="InterPro" id="IPR028082">
    <property type="entry name" value="Peripla_BP_I"/>
</dbReference>
<evidence type="ECO:0000256" key="2">
    <source>
        <dbReference type="ARBA" id="ARBA00023015"/>
    </source>
</evidence>
<dbReference type="SMART" id="SM00354">
    <property type="entry name" value="HTH_LACI"/>
    <property type="match status" value="1"/>
</dbReference>
<dbReference type="SUPFAM" id="SSF47413">
    <property type="entry name" value="lambda repressor-like DNA-binding domains"/>
    <property type="match status" value="1"/>
</dbReference>
<dbReference type="SUPFAM" id="SSF53822">
    <property type="entry name" value="Periplasmic binding protein-like I"/>
    <property type="match status" value="1"/>
</dbReference>
<name>A0ABW5QAN4_9BACI</name>
<dbReference type="Gene3D" id="1.10.260.40">
    <property type="entry name" value="lambda repressor-like DNA-binding domains"/>
    <property type="match status" value="1"/>
</dbReference>
<gene>
    <name evidence="6" type="ORF">ACFSW4_09355</name>
</gene>
<sequence length="334" mass="37513">MAKVTIKEIADILGVSTATVSRVLNNSGGYSEETKRRVLDVLKQYNYQANAMAKGLRTKKTNSVGVVLPDLTNEYFAKIAVAIERVLMKKGYSINIYNMSEDANKEELMLRDLESRGVDGLIYVSGYRNQVNRVKELNIPVICVNQLEKMDETMPVIESDHEYGGYLAAKALLERGTERIIMLRDERDILPINQREQGFKAGLKEQHLRPLHISRIPFNVDAAQKEIADLLKNGKSFDGIFASSDILAIGALKALQQHGLQVPDNVQIIGFDNVTFSQYSYPALTTIHQSTDQLGEKAAERLIQSMQENHLDSNGRIVVPVHLVERETTQAWRV</sequence>